<comment type="caution">
    <text evidence="3">The sequence shown here is derived from an EMBL/GenBank/DDBJ whole genome shotgun (WGS) entry which is preliminary data.</text>
</comment>
<sequence>MSKQELTNLLQQYLFQDISPEKKQELATLIANATDEEQLRASLEEIWNNYQPLEALPGRDSEAYYNGILKTIKQQPGDNPVKTIPPVHRVHFLKRSWVRIAAAAVLIITAGAILLNRQQADNPKTAGNLPGTTTGSMAVNNRYLTLPDGSKVLLHGNSKLEYAGPFTGNTREVTLTGEAYFDVAHDAGKPFIIHSGKLKTTVLGTAFNIKAWPTEKEITVTVTRGKVKVENESGVLGIITPDQQISFNTGNNESKQETVNAESALSWKNQEYTMDNVTIDEAITELQIRYGIIMEIATTENTANCRVTASFKQDESLDYVLNVICKLYKASWKNENGKIVISNIHCTE</sequence>
<dbReference type="PANTHER" id="PTHR30273">
    <property type="entry name" value="PERIPLASMIC SIGNAL SENSOR AND SIGMA FACTOR ACTIVATOR FECR-RELATED"/>
    <property type="match status" value="1"/>
</dbReference>
<protein>
    <recommendedName>
        <fullName evidence="5">Anti-FecI sigma factor, FecR</fullName>
    </recommendedName>
</protein>
<dbReference type="InterPro" id="IPR006860">
    <property type="entry name" value="FecR"/>
</dbReference>
<keyword evidence="4" id="KW-1185">Reference proteome</keyword>
<dbReference type="Gene3D" id="2.60.120.1440">
    <property type="match status" value="1"/>
</dbReference>
<feature type="domain" description="Protein FecR C-terminal" evidence="2">
    <location>
        <begin position="272"/>
        <end position="341"/>
    </location>
</feature>
<proteinExistence type="predicted"/>
<dbReference type="Gene3D" id="3.55.50.30">
    <property type="match status" value="1"/>
</dbReference>
<dbReference type="Pfam" id="PF16344">
    <property type="entry name" value="FecR_C"/>
    <property type="match status" value="1"/>
</dbReference>
<feature type="domain" description="FecR protein" evidence="1">
    <location>
        <begin position="142"/>
        <end position="228"/>
    </location>
</feature>
<evidence type="ECO:0000313" key="4">
    <source>
        <dbReference type="Proteomes" id="UP000192277"/>
    </source>
</evidence>
<evidence type="ECO:0008006" key="5">
    <source>
        <dbReference type="Google" id="ProtNLM"/>
    </source>
</evidence>
<organism evidence="3 4">
    <name type="scientific">Niastella koreensis</name>
    <dbReference type="NCBI Taxonomy" id="354356"/>
    <lineage>
        <taxon>Bacteria</taxon>
        <taxon>Pseudomonadati</taxon>
        <taxon>Bacteroidota</taxon>
        <taxon>Chitinophagia</taxon>
        <taxon>Chitinophagales</taxon>
        <taxon>Chitinophagaceae</taxon>
        <taxon>Niastella</taxon>
    </lineage>
</organism>
<dbReference type="RefSeq" id="WP_014219023.1">
    <property type="nucleotide sequence ID" value="NZ_LWBO01000034.1"/>
</dbReference>
<evidence type="ECO:0000313" key="3">
    <source>
        <dbReference type="EMBL" id="OQP44020.1"/>
    </source>
</evidence>
<gene>
    <name evidence="3" type="ORF">A4D02_11140</name>
</gene>
<evidence type="ECO:0000259" key="2">
    <source>
        <dbReference type="Pfam" id="PF16344"/>
    </source>
</evidence>
<accession>A0ABX3NRG6</accession>
<dbReference type="Proteomes" id="UP000192277">
    <property type="component" value="Unassembled WGS sequence"/>
</dbReference>
<dbReference type="Pfam" id="PF04773">
    <property type="entry name" value="FecR"/>
    <property type="match status" value="1"/>
</dbReference>
<dbReference type="PIRSF" id="PIRSF018266">
    <property type="entry name" value="FecR"/>
    <property type="match status" value="1"/>
</dbReference>
<dbReference type="InterPro" id="IPR012373">
    <property type="entry name" value="Ferrdict_sens_TM"/>
</dbReference>
<dbReference type="InterPro" id="IPR032508">
    <property type="entry name" value="FecR_C"/>
</dbReference>
<name>A0ABX3NRG6_9BACT</name>
<evidence type="ECO:0000259" key="1">
    <source>
        <dbReference type="Pfam" id="PF04773"/>
    </source>
</evidence>
<dbReference type="PANTHER" id="PTHR30273:SF2">
    <property type="entry name" value="PROTEIN FECR"/>
    <property type="match status" value="1"/>
</dbReference>
<reference evidence="3 4" key="1">
    <citation type="submission" date="2016-04" db="EMBL/GenBank/DDBJ databases">
        <authorList>
            <person name="Chen L."/>
            <person name="Zhuang W."/>
            <person name="Wang G."/>
        </authorList>
    </citation>
    <scope>NUCLEOTIDE SEQUENCE [LARGE SCALE GENOMIC DNA]</scope>
    <source>
        <strain evidence="4">GR20</strain>
    </source>
</reference>
<dbReference type="EMBL" id="LWBO01000034">
    <property type="protein sequence ID" value="OQP44020.1"/>
    <property type="molecule type" value="Genomic_DNA"/>
</dbReference>